<dbReference type="EMBL" id="CALNXJ010000078">
    <property type="protein sequence ID" value="CAH3161059.1"/>
    <property type="molecule type" value="Genomic_DNA"/>
</dbReference>
<keyword evidence="3" id="KW-1185">Reference proteome</keyword>
<feature type="signal peptide" evidence="1">
    <location>
        <begin position="1"/>
        <end position="22"/>
    </location>
</feature>
<feature type="chain" id="PRO_5043807240" evidence="1">
    <location>
        <begin position="23"/>
        <end position="78"/>
    </location>
</feature>
<gene>
    <name evidence="2" type="ORF">PMEA_00032694</name>
</gene>
<protein>
    <submittedName>
        <fullName evidence="2">Uncharacterized protein</fullName>
    </submittedName>
</protein>
<sequence>MKTTMMIFGLLFTLALISQTECFTAGIGNVGKRQLTKAYQSLDRICRETQAICVEAAKDVSRRSKTAKRSQDTGLNME</sequence>
<reference evidence="2 3" key="1">
    <citation type="submission" date="2022-05" db="EMBL/GenBank/DDBJ databases">
        <authorList>
            <consortium name="Genoscope - CEA"/>
            <person name="William W."/>
        </authorList>
    </citation>
    <scope>NUCLEOTIDE SEQUENCE [LARGE SCALE GENOMIC DNA]</scope>
</reference>
<organism evidence="2 3">
    <name type="scientific">Pocillopora meandrina</name>
    <dbReference type="NCBI Taxonomy" id="46732"/>
    <lineage>
        <taxon>Eukaryota</taxon>
        <taxon>Metazoa</taxon>
        <taxon>Cnidaria</taxon>
        <taxon>Anthozoa</taxon>
        <taxon>Hexacorallia</taxon>
        <taxon>Scleractinia</taxon>
        <taxon>Astrocoeniina</taxon>
        <taxon>Pocilloporidae</taxon>
        <taxon>Pocillopora</taxon>
    </lineage>
</organism>
<keyword evidence="1" id="KW-0732">Signal</keyword>
<comment type="caution">
    <text evidence="2">The sequence shown here is derived from an EMBL/GenBank/DDBJ whole genome shotgun (WGS) entry which is preliminary data.</text>
</comment>
<evidence type="ECO:0000313" key="3">
    <source>
        <dbReference type="Proteomes" id="UP001159428"/>
    </source>
</evidence>
<proteinExistence type="predicted"/>
<name>A0AAU9Y075_9CNID</name>
<evidence type="ECO:0000313" key="2">
    <source>
        <dbReference type="EMBL" id="CAH3161059.1"/>
    </source>
</evidence>
<evidence type="ECO:0000256" key="1">
    <source>
        <dbReference type="SAM" id="SignalP"/>
    </source>
</evidence>
<dbReference type="Proteomes" id="UP001159428">
    <property type="component" value="Unassembled WGS sequence"/>
</dbReference>
<dbReference type="AlphaFoldDB" id="A0AAU9Y075"/>
<accession>A0AAU9Y075</accession>